<feature type="domain" description="K Homology" evidence="2">
    <location>
        <begin position="3"/>
        <end position="76"/>
    </location>
</feature>
<dbReference type="CDD" id="cd00105">
    <property type="entry name" value="KH-I"/>
    <property type="match status" value="1"/>
</dbReference>
<protein>
    <submittedName>
        <fullName evidence="4">K Homology domain-containing protein</fullName>
    </submittedName>
</protein>
<sequence>MNNQLSRQFKISNEAVPKVMGQSGATIKRIQEESGARLIFQGQNNTIYENGRILIIKALDADKLEVARQMVEEFCGPSNIHLVEEEPVFLDLQSFTNQASSPSPSLNSEALGGSVCSQILVEDQFQIPSGIVAFVVGRDQGNLKQLQTKFSLNKIQLQNPCIALSGEKFCAITLWGPFERVEEAKKMLQNMVEKVKQRIPHLLLAPMPSVQTPPPVEEVSVEEVLKPQPVVEKALKPEISAKQPEVQPIVKVLSTQTQIHKKQLKVLEEQQIYFKKRTLLVEKQIQQLDMDNYVKRSQLQLPASLTIEYNGHTYELSNQIDPQATDKEDLRKLEKEKKMP</sequence>
<keyword evidence="3" id="KW-1185">Reference proteome</keyword>
<feature type="domain" description="K Homology" evidence="2">
    <location>
        <begin position="119"/>
        <end position="193"/>
    </location>
</feature>
<dbReference type="InterPro" id="IPR036612">
    <property type="entry name" value="KH_dom_type_1_sf"/>
</dbReference>
<evidence type="ECO:0000313" key="4">
    <source>
        <dbReference type="WBParaSite" id="jg13624"/>
    </source>
</evidence>
<organism evidence="3 4">
    <name type="scientific">Ditylenchus dipsaci</name>
    <dbReference type="NCBI Taxonomy" id="166011"/>
    <lineage>
        <taxon>Eukaryota</taxon>
        <taxon>Metazoa</taxon>
        <taxon>Ecdysozoa</taxon>
        <taxon>Nematoda</taxon>
        <taxon>Chromadorea</taxon>
        <taxon>Rhabditida</taxon>
        <taxon>Tylenchina</taxon>
        <taxon>Tylenchomorpha</taxon>
        <taxon>Sphaerularioidea</taxon>
        <taxon>Anguinidae</taxon>
        <taxon>Anguininae</taxon>
        <taxon>Ditylenchus</taxon>
    </lineage>
</organism>
<dbReference type="InterPro" id="IPR004087">
    <property type="entry name" value="KH_dom"/>
</dbReference>
<dbReference type="WBParaSite" id="jg13624">
    <property type="protein sequence ID" value="jg13624"/>
    <property type="gene ID" value="jg13624"/>
</dbReference>
<dbReference type="InterPro" id="IPR004088">
    <property type="entry name" value="KH_dom_type_1"/>
</dbReference>
<proteinExistence type="predicted"/>
<evidence type="ECO:0000256" key="1">
    <source>
        <dbReference type="PROSITE-ProRule" id="PRU00117"/>
    </source>
</evidence>
<dbReference type="SUPFAM" id="SSF54791">
    <property type="entry name" value="Eukaryotic type KH-domain (KH-domain type I)"/>
    <property type="match status" value="2"/>
</dbReference>
<dbReference type="PROSITE" id="PS50084">
    <property type="entry name" value="KH_TYPE_1"/>
    <property type="match status" value="2"/>
</dbReference>
<dbReference type="Proteomes" id="UP000887574">
    <property type="component" value="Unplaced"/>
</dbReference>
<reference evidence="4" key="1">
    <citation type="submission" date="2022-11" db="UniProtKB">
        <authorList>
            <consortium name="WormBaseParasite"/>
        </authorList>
    </citation>
    <scope>IDENTIFICATION</scope>
</reference>
<keyword evidence="1" id="KW-0694">RNA-binding</keyword>
<evidence type="ECO:0000259" key="2">
    <source>
        <dbReference type="SMART" id="SM00322"/>
    </source>
</evidence>
<evidence type="ECO:0000313" key="3">
    <source>
        <dbReference type="Proteomes" id="UP000887574"/>
    </source>
</evidence>
<dbReference type="Gene3D" id="3.30.1370.10">
    <property type="entry name" value="K Homology domain, type 1"/>
    <property type="match status" value="2"/>
</dbReference>
<dbReference type="Pfam" id="PF00013">
    <property type="entry name" value="KH_1"/>
    <property type="match status" value="2"/>
</dbReference>
<dbReference type="GO" id="GO:0003723">
    <property type="term" value="F:RNA binding"/>
    <property type="evidence" value="ECO:0007669"/>
    <property type="project" value="UniProtKB-UniRule"/>
</dbReference>
<dbReference type="AlphaFoldDB" id="A0A915CX76"/>
<name>A0A915CX76_9BILA</name>
<accession>A0A915CX76</accession>
<dbReference type="SMART" id="SM00322">
    <property type="entry name" value="KH"/>
    <property type="match status" value="2"/>
</dbReference>